<dbReference type="RefSeq" id="XP_018138850.1">
    <property type="nucleotide sequence ID" value="XM_018281782.1"/>
</dbReference>
<evidence type="ECO:0000256" key="2">
    <source>
        <dbReference type="SAM" id="Phobius"/>
    </source>
</evidence>
<keyword evidence="2" id="KW-0472">Membrane</keyword>
<sequence>MSPEEDSSSTKTACPSGPIAHVLILPDDAQPVHLELSNWDEIDDFLTRDHDEYPDQRKMFILNGLHARLAFELAVRMDVDPGFFDCHIYRTRYIPPRGKEEHQRTQGQGQSKNAKAGTKEKMAFFQIDFPQVQELCIPEAMPASRSSEITLPESRWMADENMLCVSPDSRKAYVLDGTLYRWDGMLVGTFGYWRRMSWWSSEREKTSVMIIDGPLEALLPPHISPATIGKQAFRNNVKRLTGTTTDALDNLYSRWRERRRPQSFLEKFLQDGTPSTVHEVATEVALQQWTLLLAAVQMDRGPNQASPILEIISQRMENNILDCTRVQGQTHVHAQKWQELSKLLPSRRDSAYLQMVTAFHDKLQRIERKLPPPTPGSQNDRLALAVKEDRRALNRLSYMGGVLLPFSIVAGVFSMAGEFTAGGSLFFVYWVLVVPGVVAALLAVYADTVRLRRVNKAVREGRKMPAWVGRLLRRYRSDGDEEASETSSASEESAAAAPARQTAGEVVPVRQGFFPAVAGRRLPMGVVAPRGMPRRMSVPWPTGVLVDEARNEDTEELGWWRALRTLVGYEPDWANAREDGR</sequence>
<gene>
    <name evidence="3" type="ORF">VFPPC_02066</name>
</gene>
<reference evidence="3 4" key="1">
    <citation type="journal article" date="2016" name="PLoS Pathog.">
        <title>Biosynthesis of antibiotic leucinostatins in bio-control fungus Purpureocillium lilacinum and their inhibition on phytophthora revealed by genome mining.</title>
        <authorList>
            <person name="Wang G."/>
            <person name="Liu Z."/>
            <person name="Lin R."/>
            <person name="Li E."/>
            <person name="Mao Z."/>
            <person name="Ling J."/>
            <person name="Yang Y."/>
            <person name="Yin W.B."/>
            <person name="Xie B."/>
        </authorList>
    </citation>
    <scope>NUCLEOTIDE SEQUENCE [LARGE SCALE GENOMIC DNA]</scope>
    <source>
        <strain evidence="3">170</strain>
    </source>
</reference>
<dbReference type="AlphaFoldDB" id="A0A179F6S5"/>
<dbReference type="Proteomes" id="UP000078397">
    <property type="component" value="Unassembled WGS sequence"/>
</dbReference>
<name>A0A179F6S5_METCM</name>
<protein>
    <recommendedName>
        <fullName evidence="5">CorA-like mg2+ transporter protein domain-containing protein</fullName>
    </recommendedName>
</protein>
<dbReference type="STRING" id="1380566.A0A179F6S5"/>
<dbReference type="KEGG" id="pchm:VFPPC_02066"/>
<evidence type="ECO:0000313" key="3">
    <source>
        <dbReference type="EMBL" id="OAQ61041.1"/>
    </source>
</evidence>
<evidence type="ECO:0000256" key="1">
    <source>
        <dbReference type="SAM" id="MobiDB-lite"/>
    </source>
</evidence>
<feature type="compositionally biased region" description="Low complexity" evidence="1">
    <location>
        <begin position="485"/>
        <end position="499"/>
    </location>
</feature>
<dbReference type="OrthoDB" id="5428055at2759"/>
<keyword evidence="4" id="KW-1185">Reference proteome</keyword>
<evidence type="ECO:0000313" key="4">
    <source>
        <dbReference type="Proteomes" id="UP000078397"/>
    </source>
</evidence>
<dbReference type="GeneID" id="28845776"/>
<organism evidence="3 4">
    <name type="scientific">Pochonia chlamydosporia 170</name>
    <dbReference type="NCBI Taxonomy" id="1380566"/>
    <lineage>
        <taxon>Eukaryota</taxon>
        <taxon>Fungi</taxon>
        <taxon>Dikarya</taxon>
        <taxon>Ascomycota</taxon>
        <taxon>Pezizomycotina</taxon>
        <taxon>Sordariomycetes</taxon>
        <taxon>Hypocreomycetidae</taxon>
        <taxon>Hypocreales</taxon>
        <taxon>Clavicipitaceae</taxon>
        <taxon>Pochonia</taxon>
    </lineage>
</organism>
<evidence type="ECO:0008006" key="5">
    <source>
        <dbReference type="Google" id="ProtNLM"/>
    </source>
</evidence>
<feature type="transmembrane region" description="Helical" evidence="2">
    <location>
        <begin position="396"/>
        <end position="415"/>
    </location>
</feature>
<accession>A0A179F6S5</accession>
<comment type="caution">
    <text evidence="3">The sequence shown here is derived from an EMBL/GenBank/DDBJ whole genome shotgun (WGS) entry which is preliminary data.</text>
</comment>
<dbReference type="EMBL" id="LSBJ02000001">
    <property type="protein sequence ID" value="OAQ61041.1"/>
    <property type="molecule type" value="Genomic_DNA"/>
</dbReference>
<feature type="transmembrane region" description="Helical" evidence="2">
    <location>
        <begin position="427"/>
        <end position="446"/>
    </location>
</feature>
<feature type="region of interest" description="Disordered" evidence="1">
    <location>
        <begin position="478"/>
        <end position="503"/>
    </location>
</feature>
<keyword evidence="2" id="KW-0812">Transmembrane</keyword>
<proteinExistence type="predicted"/>
<keyword evidence="2" id="KW-1133">Transmembrane helix</keyword>